<proteinExistence type="predicted"/>
<feature type="non-terminal residue" evidence="1">
    <location>
        <position position="1"/>
    </location>
</feature>
<dbReference type="AlphaFoldDB" id="X1I220"/>
<gene>
    <name evidence="1" type="ORF">S03H2_27294</name>
</gene>
<protein>
    <submittedName>
        <fullName evidence="1">Uncharacterized protein</fullName>
    </submittedName>
</protein>
<organism evidence="1">
    <name type="scientific">marine sediment metagenome</name>
    <dbReference type="NCBI Taxonomy" id="412755"/>
    <lineage>
        <taxon>unclassified sequences</taxon>
        <taxon>metagenomes</taxon>
        <taxon>ecological metagenomes</taxon>
    </lineage>
</organism>
<dbReference type="EMBL" id="BARU01016297">
    <property type="protein sequence ID" value="GAH60119.1"/>
    <property type="molecule type" value="Genomic_DNA"/>
</dbReference>
<feature type="non-terminal residue" evidence="1">
    <location>
        <position position="33"/>
    </location>
</feature>
<comment type="caution">
    <text evidence="1">The sequence shown here is derived from an EMBL/GenBank/DDBJ whole genome shotgun (WGS) entry which is preliminary data.</text>
</comment>
<evidence type="ECO:0000313" key="1">
    <source>
        <dbReference type="EMBL" id="GAH60119.1"/>
    </source>
</evidence>
<accession>X1I220</accession>
<sequence>WLIPFGAAAVSQAAFATQYMSVQQAQQEAFAGA</sequence>
<reference evidence="1" key="1">
    <citation type="journal article" date="2014" name="Front. Microbiol.">
        <title>High frequency of phylogenetically diverse reductive dehalogenase-homologous genes in deep subseafloor sedimentary metagenomes.</title>
        <authorList>
            <person name="Kawai M."/>
            <person name="Futagami T."/>
            <person name="Toyoda A."/>
            <person name="Takaki Y."/>
            <person name="Nishi S."/>
            <person name="Hori S."/>
            <person name="Arai W."/>
            <person name="Tsubouchi T."/>
            <person name="Morono Y."/>
            <person name="Uchiyama I."/>
            <person name="Ito T."/>
            <person name="Fujiyama A."/>
            <person name="Inagaki F."/>
            <person name="Takami H."/>
        </authorList>
    </citation>
    <scope>NUCLEOTIDE SEQUENCE</scope>
    <source>
        <strain evidence="1">Expedition CK06-06</strain>
    </source>
</reference>
<name>X1I220_9ZZZZ</name>